<protein>
    <submittedName>
        <fullName evidence="3">Uncharacterized protein LOC116289778</fullName>
    </submittedName>
</protein>
<evidence type="ECO:0000313" key="2">
    <source>
        <dbReference type="Proteomes" id="UP000515163"/>
    </source>
</evidence>
<gene>
    <name evidence="3" type="primary">LOC116289778</name>
</gene>
<dbReference type="SUPFAM" id="SSF47986">
    <property type="entry name" value="DEATH domain"/>
    <property type="match status" value="1"/>
</dbReference>
<proteinExistence type="predicted"/>
<dbReference type="InterPro" id="IPR001875">
    <property type="entry name" value="DED_dom"/>
</dbReference>
<evidence type="ECO:0000313" key="3">
    <source>
        <dbReference type="RefSeq" id="XP_031552578.1"/>
    </source>
</evidence>
<dbReference type="AlphaFoldDB" id="A0A6P8HBS3"/>
<accession>A0A6P8HBS3</accession>
<dbReference type="RefSeq" id="XP_031552578.1">
    <property type="nucleotide sequence ID" value="XM_031696718.1"/>
</dbReference>
<dbReference type="Proteomes" id="UP000515163">
    <property type="component" value="Unplaced"/>
</dbReference>
<keyword evidence="2" id="KW-1185">Reference proteome</keyword>
<dbReference type="InParanoid" id="A0A6P8HBS3"/>
<dbReference type="GO" id="GO:0042981">
    <property type="term" value="P:regulation of apoptotic process"/>
    <property type="evidence" value="ECO:0007669"/>
    <property type="project" value="InterPro"/>
</dbReference>
<dbReference type="KEGG" id="aten:116289778"/>
<organism evidence="2 3">
    <name type="scientific">Actinia tenebrosa</name>
    <name type="common">Australian red waratah sea anemone</name>
    <dbReference type="NCBI Taxonomy" id="6105"/>
    <lineage>
        <taxon>Eukaryota</taxon>
        <taxon>Metazoa</taxon>
        <taxon>Cnidaria</taxon>
        <taxon>Anthozoa</taxon>
        <taxon>Hexacorallia</taxon>
        <taxon>Actiniaria</taxon>
        <taxon>Actiniidae</taxon>
        <taxon>Actinia</taxon>
    </lineage>
</organism>
<dbReference type="PROSITE" id="PS50168">
    <property type="entry name" value="DED"/>
    <property type="match status" value="1"/>
</dbReference>
<reference evidence="3" key="1">
    <citation type="submission" date="2025-08" db="UniProtKB">
        <authorList>
            <consortium name="RefSeq"/>
        </authorList>
    </citation>
    <scope>IDENTIFICATION</scope>
    <source>
        <tissue evidence="3">Tentacle</tissue>
    </source>
</reference>
<dbReference type="Gene3D" id="1.10.533.10">
    <property type="entry name" value="Death Domain, Fas"/>
    <property type="match status" value="1"/>
</dbReference>
<dbReference type="OrthoDB" id="10355969at2759"/>
<dbReference type="GeneID" id="116289778"/>
<dbReference type="InterPro" id="IPR011029">
    <property type="entry name" value="DEATH-like_dom_sf"/>
</dbReference>
<sequence length="354" mass="40439">MELKDPKVCFLYDQLRVKTIICLDDYINSGRGTLAELKERLRRTLPEEERRRVRTVKKLVDTLEKQGVIGDNNVEFLKMLAEELELPKLKHKVEEFETKCSGIFQKAVNVAGRAPGFVWQKFKGGVCTSAIYLKTVLSIKGVQVALAGATLIYVYGTNPEKLKDLQPFVEYGTQLVAIFRGSVVFVLKVSSISSLKRLWQSYKDGSLKEKMKKTFNEMKELKEVSHGEEIDVEVTIDEEEYREVLWDLVLLKAKGNSVKTDTKRQRRHSVCCGRDFPEEVSKPMDVTQIQIRVGRPLTELEISIGNIEGLKEALRGKEFTLSRIAEVEEQRLSEIGRQLSEMEIFLGITVTFNQ</sequence>
<evidence type="ECO:0000259" key="1">
    <source>
        <dbReference type="PROSITE" id="PS50168"/>
    </source>
</evidence>
<feature type="domain" description="DED" evidence="1">
    <location>
        <begin position="15"/>
        <end position="95"/>
    </location>
</feature>
<name>A0A6P8HBS3_ACTTE</name>